<dbReference type="RefSeq" id="WP_379984776.1">
    <property type="nucleotide sequence ID" value="NZ_JADIKD010000006.1"/>
</dbReference>
<dbReference type="EMBL" id="JADIKD010000006">
    <property type="protein sequence ID" value="MFK2916119.1"/>
    <property type="molecule type" value="Genomic_DNA"/>
</dbReference>
<dbReference type="InterPro" id="IPR042258">
    <property type="entry name" value="DGOK_N"/>
</dbReference>
<dbReference type="CDD" id="cd24012">
    <property type="entry name" value="ASKHA_NBD_KDGal-kinase"/>
    <property type="match status" value="1"/>
</dbReference>
<dbReference type="Gene3D" id="3.30.420.310">
    <property type="entry name" value="2-keto-3-deoxy-galactonokinase, C-terminal domain"/>
    <property type="match status" value="1"/>
</dbReference>
<dbReference type="Proteomes" id="UP001620408">
    <property type="component" value="Unassembled WGS sequence"/>
</dbReference>
<organism evidence="1 2">
    <name type="scientific">Dyella koreensis</name>
    <dbReference type="NCBI Taxonomy" id="311235"/>
    <lineage>
        <taxon>Bacteria</taxon>
        <taxon>Pseudomonadati</taxon>
        <taxon>Pseudomonadota</taxon>
        <taxon>Gammaproteobacteria</taxon>
        <taxon>Lysobacterales</taxon>
        <taxon>Rhodanobacteraceae</taxon>
        <taxon>Dyella</taxon>
    </lineage>
</organism>
<name>A0ABW8JZP6_9GAMM</name>
<dbReference type="Pfam" id="PF05035">
    <property type="entry name" value="DGOK"/>
    <property type="match status" value="1"/>
</dbReference>
<protein>
    <submittedName>
        <fullName evidence="1">2-dehydro-3-deoxygalactonokinase</fullName>
    </submittedName>
</protein>
<reference evidence="1 2" key="1">
    <citation type="submission" date="2020-10" db="EMBL/GenBank/DDBJ databases">
        <title>Phylogeny of dyella-like bacteria.</title>
        <authorList>
            <person name="Fu J."/>
        </authorList>
    </citation>
    <scope>NUCLEOTIDE SEQUENCE [LARGE SCALE GENOMIC DNA]</scope>
    <source>
        <strain evidence="1 2">BB4</strain>
    </source>
</reference>
<gene>
    <name evidence="1" type="ORF">ISS97_02485</name>
</gene>
<evidence type="ECO:0000313" key="2">
    <source>
        <dbReference type="Proteomes" id="UP001620408"/>
    </source>
</evidence>
<sequence>MTTRLIGLDWGTTHLRAYRYGEAGAVLEHRALSYGIRQLPSGGFAQAFDEATAGWPNAPVITCGMVGSRNGWRETPYLDTPADVSRLAHALTPLSLPDGRTLHLISGLRDPERPDVMRGEETQIVGVLAQHADMPWSGTLLLPGTHSKWVRITEGVVTGFATMMTGELYSLLSRHSILGGASAEAAHDDTAFQQGVHAARDSGAAGGLSNLFSARALMLDGALTSDAVPSYLSGLLIGDELRAAIAAGWADAALPVQMVGSAALCQRYADAAGVFGLRLRPAPENTTAQGLWQVATAAGLIDHASARVPTP</sequence>
<evidence type="ECO:0000313" key="1">
    <source>
        <dbReference type="EMBL" id="MFK2916119.1"/>
    </source>
</evidence>
<dbReference type="InterPro" id="IPR007729">
    <property type="entry name" value="DGOK"/>
</dbReference>
<accession>A0ABW8JZP6</accession>
<proteinExistence type="predicted"/>
<dbReference type="InterPro" id="IPR042257">
    <property type="entry name" value="DGOK_C"/>
</dbReference>
<dbReference type="Gene3D" id="3.30.420.300">
    <property type="entry name" value="2-keto-3-deoxy-galactonokinase, substrate binding domain"/>
    <property type="match status" value="1"/>
</dbReference>
<comment type="caution">
    <text evidence="1">The sequence shown here is derived from an EMBL/GenBank/DDBJ whole genome shotgun (WGS) entry which is preliminary data.</text>
</comment>
<keyword evidence="2" id="KW-1185">Reference proteome</keyword>